<dbReference type="Proteomes" id="UP000783037">
    <property type="component" value="Unassembled WGS sequence"/>
</dbReference>
<dbReference type="InterPro" id="IPR009081">
    <property type="entry name" value="PP-bd_ACP"/>
</dbReference>
<dbReference type="PANTHER" id="PTHR44845:SF6">
    <property type="entry name" value="BETA-ALANINE-ACTIVATING ENZYME"/>
    <property type="match status" value="1"/>
</dbReference>
<dbReference type="InterPro" id="IPR036736">
    <property type="entry name" value="ACP-like_sf"/>
</dbReference>
<dbReference type="InterPro" id="IPR013120">
    <property type="entry name" value="FAR_NAD-bd"/>
</dbReference>
<dbReference type="PROSITE" id="PS50075">
    <property type="entry name" value="CARRIER"/>
    <property type="match status" value="1"/>
</dbReference>
<evidence type="ECO:0000256" key="1">
    <source>
        <dbReference type="ARBA" id="ARBA00022450"/>
    </source>
</evidence>
<reference evidence="4" key="1">
    <citation type="submission" date="2019-04" db="EMBL/GenBank/DDBJ databases">
        <title>Evolution of Biomass-Degrading Anaerobic Consortia Revealed by Metagenomics.</title>
        <authorList>
            <person name="Peng X."/>
        </authorList>
    </citation>
    <scope>NUCLEOTIDE SEQUENCE</scope>
    <source>
        <strain evidence="4">SIG18</strain>
    </source>
</reference>
<dbReference type="Gene3D" id="3.40.50.720">
    <property type="entry name" value="NAD(P)-binding Rossmann-like Domain"/>
    <property type="match status" value="1"/>
</dbReference>
<dbReference type="AlphaFoldDB" id="A0A8T3V9P5"/>
<gene>
    <name evidence="4" type="ORF">E7Z79_08050</name>
</gene>
<dbReference type="Pfam" id="PF07993">
    <property type="entry name" value="NAD_binding_4"/>
    <property type="match status" value="1"/>
</dbReference>
<feature type="non-terminal residue" evidence="4">
    <location>
        <position position="1"/>
    </location>
</feature>
<sequence length="479" mass="54926">KTRLEHEICAIFSSILNLETVGAEDNFFEIGGTSLIASKLIIELLKQGYTVRYDDIFRKKTPKALAKLLSGESGSEEELNIEDDFIKNYDYSEINKLLEENTLENFFDGENLELGNVLLTGVTGFLGIHILYEFIKNEEGKIYCMLRKGKFDSCEERLIDVMNYYFDEDLTGLIGSRIIIVEGDITEIDDFKKLEDEPIDTIINSAAIVKHYTADDYIFRVNVDGVINGLNFAQTRNNIKYVQISTVSVLSSYSLNEAAYPNQQYNERTLYYEQDLENKYVCSKFLAERAVLQAATKGLSVKIIRVGNLMSRYSDGMFQKNYDTNAFLNNIKAIKKLGAMNPAMANEKVDMSQIDYVAKGILALCKTPDKSRVFHCMNNHYISHRDIVDALNAYGYGIAEVAFEKFKEIYEHNINENIQGIITADFSIDDFDEEDDFEENVEIEQTVDILQSLGFDWPKPDINYLKRLFDYLNKFGYFE</sequence>
<dbReference type="SUPFAM" id="SSF47336">
    <property type="entry name" value="ACP-like"/>
    <property type="match status" value="1"/>
</dbReference>
<dbReference type="SUPFAM" id="SSF51735">
    <property type="entry name" value="NAD(P)-binding Rossmann-fold domains"/>
    <property type="match status" value="1"/>
</dbReference>
<dbReference type="InterPro" id="IPR036291">
    <property type="entry name" value="NAD(P)-bd_dom_sf"/>
</dbReference>
<evidence type="ECO:0000313" key="5">
    <source>
        <dbReference type="Proteomes" id="UP000783037"/>
    </source>
</evidence>
<organism evidence="4 5">
    <name type="scientific">Methanobrevibacter thaueri</name>
    <dbReference type="NCBI Taxonomy" id="190975"/>
    <lineage>
        <taxon>Archaea</taxon>
        <taxon>Methanobacteriati</taxon>
        <taxon>Methanobacteriota</taxon>
        <taxon>Methanomada group</taxon>
        <taxon>Methanobacteria</taxon>
        <taxon>Methanobacteriales</taxon>
        <taxon>Methanobacteriaceae</taxon>
        <taxon>Methanobrevibacter</taxon>
    </lineage>
</organism>
<dbReference type="RefSeq" id="WP_303739464.1">
    <property type="nucleotide sequence ID" value="NZ_SUTK01000053.1"/>
</dbReference>
<name>A0A8T3V9P5_9EURY</name>
<dbReference type="Pfam" id="PF00550">
    <property type="entry name" value="PP-binding"/>
    <property type="match status" value="1"/>
</dbReference>
<keyword evidence="2" id="KW-0597">Phosphoprotein</keyword>
<dbReference type="EMBL" id="SUTK01000053">
    <property type="protein sequence ID" value="MBE6502376.1"/>
    <property type="molecule type" value="Genomic_DNA"/>
</dbReference>
<evidence type="ECO:0000256" key="2">
    <source>
        <dbReference type="ARBA" id="ARBA00022553"/>
    </source>
</evidence>
<comment type="caution">
    <text evidence="4">The sequence shown here is derived from an EMBL/GenBank/DDBJ whole genome shotgun (WGS) entry which is preliminary data.</text>
</comment>
<accession>A0A8T3V9P5</accession>
<evidence type="ECO:0000259" key="3">
    <source>
        <dbReference type="PROSITE" id="PS50075"/>
    </source>
</evidence>
<dbReference type="PANTHER" id="PTHR44845">
    <property type="entry name" value="CARRIER DOMAIN-CONTAINING PROTEIN"/>
    <property type="match status" value="1"/>
</dbReference>
<dbReference type="Gene3D" id="1.10.1200.10">
    <property type="entry name" value="ACP-like"/>
    <property type="match status" value="1"/>
</dbReference>
<protein>
    <submittedName>
        <fullName evidence="4">NAD-dependent epimerase/dehydratase family protein</fullName>
    </submittedName>
</protein>
<proteinExistence type="predicted"/>
<feature type="domain" description="Carrier" evidence="3">
    <location>
        <begin position="1"/>
        <end position="73"/>
    </location>
</feature>
<evidence type="ECO:0000313" key="4">
    <source>
        <dbReference type="EMBL" id="MBE6502376.1"/>
    </source>
</evidence>
<keyword evidence="1" id="KW-0596">Phosphopantetheine</keyword>